<sequence>MNEKKWSVDIVIDEHDSEDTETGPGRRLVCEPATPRHWWVPGSLVAARRTPPYRNR</sequence>
<evidence type="ECO:0000313" key="2">
    <source>
        <dbReference type="Proteomes" id="UP000183407"/>
    </source>
</evidence>
<gene>
    <name evidence="1" type="ORF">SAMN04490220_2037</name>
</gene>
<protein>
    <submittedName>
        <fullName evidence="1">Uncharacterized protein</fullName>
    </submittedName>
</protein>
<dbReference type="AlphaFoldDB" id="A0A1H4TQP7"/>
<accession>A0A1H4TQP7</accession>
<proteinExistence type="predicted"/>
<dbReference type="Proteomes" id="UP000183407">
    <property type="component" value="Unassembled WGS sequence"/>
</dbReference>
<evidence type="ECO:0000313" key="1">
    <source>
        <dbReference type="EMBL" id="SEC58826.1"/>
    </source>
</evidence>
<reference evidence="2" key="1">
    <citation type="submission" date="2016-10" db="EMBL/GenBank/DDBJ databases">
        <authorList>
            <person name="Varghese N."/>
        </authorList>
    </citation>
    <scope>NUCLEOTIDE SEQUENCE [LARGE SCALE GENOMIC DNA]</scope>
    <source>
        <strain evidence="2">DSM 44719</strain>
    </source>
</reference>
<organism evidence="1 2">
    <name type="scientific">Rhodococcus jostii</name>
    <dbReference type="NCBI Taxonomy" id="132919"/>
    <lineage>
        <taxon>Bacteria</taxon>
        <taxon>Bacillati</taxon>
        <taxon>Actinomycetota</taxon>
        <taxon>Actinomycetes</taxon>
        <taxon>Mycobacteriales</taxon>
        <taxon>Nocardiaceae</taxon>
        <taxon>Rhodococcus</taxon>
    </lineage>
</organism>
<dbReference type="EMBL" id="FNTL01000004">
    <property type="protein sequence ID" value="SEC58826.1"/>
    <property type="molecule type" value="Genomic_DNA"/>
</dbReference>
<name>A0A1H4TQP7_RHOJO</name>